<evidence type="ECO:0000313" key="5">
    <source>
        <dbReference type="EMBL" id="MBC2396625.1"/>
    </source>
</evidence>
<dbReference type="InterPro" id="IPR036138">
    <property type="entry name" value="PBP_dimer_sf"/>
</dbReference>
<dbReference type="CDD" id="cd06575">
    <property type="entry name" value="PASTA_Pbp2x-like_2"/>
    <property type="match status" value="1"/>
</dbReference>
<evidence type="ECO:0000256" key="3">
    <source>
        <dbReference type="ARBA" id="ARBA00023136"/>
    </source>
</evidence>
<dbReference type="GO" id="GO:0071555">
    <property type="term" value="P:cell wall organization"/>
    <property type="evidence" value="ECO:0007669"/>
    <property type="project" value="TreeGrafter"/>
</dbReference>
<gene>
    <name evidence="5" type="ORF">HGG79_02370</name>
</gene>
<dbReference type="Pfam" id="PF03793">
    <property type="entry name" value="PASTA"/>
    <property type="match status" value="2"/>
</dbReference>
<evidence type="ECO:0000313" key="6">
    <source>
        <dbReference type="Proteomes" id="UP000563151"/>
    </source>
</evidence>
<evidence type="ECO:0000256" key="1">
    <source>
        <dbReference type="ARBA" id="ARBA00004370"/>
    </source>
</evidence>
<dbReference type="InterPro" id="IPR001460">
    <property type="entry name" value="PCN-bd_Tpept"/>
</dbReference>
<dbReference type="Gene3D" id="3.30.10.20">
    <property type="match status" value="1"/>
</dbReference>
<accession>A0A923J0D7</accession>
<dbReference type="GO" id="GO:0005886">
    <property type="term" value="C:plasma membrane"/>
    <property type="evidence" value="ECO:0007669"/>
    <property type="project" value="TreeGrafter"/>
</dbReference>
<dbReference type="Gene3D" id="3.90.1310.10">
    <property type="entry name" value="Penicillin-binding protein 2a (Domain 2)"/>
    <property type="match status" value="1"/>
</dbReference>
<dbReference type="PANTHER" id="PTHR30627:SF1">
    <property type="entry name" value="PEPTIDOGLYCAN D,D-TRANSPEPTIDASE FTSI"/>
    <property type="match status" value="1"/>
</dbReference>
<dbReference type="GO" id="GO:0008658">
    <property type="term" value="F:penicillin binding"/>
    <property type="evidence" value="ECO:0007669"/>
    <property type="project" value="InterPro"/>
</dbReference>
<dbReference type="NCBIfam" id="TIGR02214">
    <property type="entry name" value="spoVD_pbp"/>
    <property type="match status" value="1"/>
</dbReference>
<comment type="subcellular location">
    <subcellularLocation>
        <location evidence="1">Membrane</location>
    </subcellularLocation>
</comment>
<keyword evidence="6" id="KW-1185">Reference proteome</keyword>
<dbReference type="Gene3D" id="3.40.710.10">
    <property type="entry name" value="DD-peptidase/beta-lactamase superfamily"/>
    <property type="match status" value="1"/>
</dbReference>
<dbReference type="AlphaFoldDB" id="A0A923J0D7"/>
<keyword evidence="3" id="KW-0472">Membrane</keyword>
<evidence type="ECO:0000256" key="2">
    <source>
        <dbReference type="ARBA" id="ARBA00007171"/>
    </source>
</evidence>
<name>A0A923J0D7_CLOTT</name>
<dbReference type="SMART" id="SM00740">
    <property type="entry name" value="PASTA"/>
    <property type="match status" value="2"/>
</dbReference>
<dbReference type="SUPFAM" id="SSF56519">
    <property type="entry name" value="Penicillin binding protein dimerisation domain"/>
    <property type="match status" value="1"/>
</dbReference>
<dbReference type="PANTHER" id="PTHR30627">
    <property type="entry name" value="PEPTIDOGLYCAN D,D-TRANSPEPTIDASE"/>
    <property type="match status" value="1"/>
</dbReference>
<dbReference type="Proteomes" id="UP000563151">
    <property type="component" value="Unassembled WGS sequence"/>
</dbReference>
<dbReference type="SUPFAM" id="SSF56601">
    <property type="entry name" value="beta-lactamase/transpeptidase-like"/>
    <property type="match status" value="1"/>
</dbReference>
<reference evidence="5 6" key="1">
    <citation type="submission" date="2020-04" db="EMBL/GenBank/DDBJ databases">
        <title>Genomic insights into acetone-butanol-ethanol (ABE) fermentation by sequencing solventogenic clostridia strains.</title>
        <authorList>
            <person name="Brown S."/>
        </authorList>
    </citation>
    <scope>NUCLEOTIDE SEQUENCE [LARGE SCALE GENOMIC DNA]</scope>
    <source>
        <strain evidence="5 6">DJ011</strain>
    </source>
</reference>
<proteinExistence type="inferred from homology"/>
<dbReference type="Gene3D" id="3.30.450.330">
    <property type="match status" value="1"/>
</dbReference>
<organism evidence="5 6">
    <name type="scientific">Clostridium tetanomorphum</name>
    <dbReference type="NCBI Taxonomy" id="1553"/>
    <lineage>
        <taxon>Bacteria</taxon>
        <taxon>Bacillati</taxon>
        <taxon>Bacillota</taxon>
        <taxon>Clostridia</taxon>
        <taxon>Eubacteriales</taxon>
        <taxon>Clostridiaceae</taxon>
        <taxon>Clostridium</taxon>
    </lineage>
</organism>
<feature type="domain" description="PASTA" evidence="4">
    <location>
        <begin position="668"/>
        <end position="725"/>
    </location>
</feature>
<dbReference type="InterPro" id="IPR005543">
    <property type="entry name" value="PASTA_dom"/>
</dbReference>
<comment type="caution">
    <text evidence="5">The sequence shown here is derived from an EMBL/GenBank/DDBJ whole genome shotgun (WGS) entry which is preliminary data.</text>
</comment>
<sequence>MSKEAYRDKVLIKKRMFIILLGLIFLFTCLVGRLSYIMIKKSPEYEKDAIEQWTSEVKISAKRGRILDRNENELALSANVYRVDLDLNTLRHTMEDKKMSVDTVASKLSEALEMDVEDVKKIINKKFPNGLPYGSATLKRRIEKPMADKVNKLKIRGVIVSADTKRYYPNNNFLAHVLGHTNSDGKGLTGVEMQYDKILSGEPGKRIAEMDNTRSRELPYIISEFTKPQDGKDVILTIDEMIQHFCEKAATQALSDNKAKAVSIIAMDPNNGEILALVNKPDYNPNDPWIEGKTSDELQAAWRNRAVNDTFEPGSIFKVITAASAMAENVVSENDKFNCTGSITIGKRTIHCAKRTGHGIQTFPDIIKNSCNVGFAEVGKKLGKEKLYSYIQKFGFGQKTGVDLPGEAKGIIKKPQAMSDVDLATISFGQANTVSPVQYLAAFNSVANGGKWIRPHVLKEVAHYDEENNKEITDKKFDNYGEKEVLDPKVAATLRTYLERVVSEGGGKKAFIEGYHIGGKTGTAQKVVNGRYGEGKYISSFAAMAPIDKPRITLLVSIDEPDPSNYYAGQISAPVAQQVLNDIFNYLSFKSDASSEEIAESLKKDIIIPEIRGKKKGEALKILKEKNLDYKIDSSGEYIVDMNPKPGYTVKEGSKIVLYTGSTSNYNKVVVVPSVKGYSLERASELLNSIGLRIDYSGNGLIYDQNIKEGEEVPKGTIVNVKLEQVGD</sequence>
<dbReference type="Pfam" id="PF03717">
    <property type="entry name" value="PBP_dimer"/>
    <property type="match status" value="1"/>
</dbReference>
<dbReference type="Pfam" id="PF00905">
    <property type="entry name" value="Transpeptidase"/>
    <property type="match status" value="1"/>
</dbReference>
<dbReference type="PROSITE" id="PS51178">
    <property type="entry name" value="PASTA"/>
    <property type="match status" value="2"/>
</dbReference>
<dbReference type="RefSeq" id="WP_035144911.1">
    <property type="nucleotide sequence ID" value="NZ_JAAZWO010000002.1"/>
</dbReference>
<protein>
    <submittedName>
        <fullName evidence="5">Stage V sporulation protein D</fullName>
    </submittedName>
</protein>
<dbReference type="InterPro" id="IPR050515">
    <property type="entry name" value="Beta-lactam/transpept"/>
</dbReference>
<dbReference type="CDD" id="cd06576">
    <property type="entry name" value="PASTA_Pbp2x-like_1"/>
    <property type="match status" value="1"/>
</dbReference>
<dbReference type="EMBL" id="JAAZWO010000002">
    <property type="protein sequence ID" value="MBC2396625.1"/>
    <property type="molecule type" value="Genomic_DNA"/>
</dbReference>
<evidence type="ECO:0000259" key="4">
    <source>
        <dbReference type="PROSITE" id="PS51178"/>
    </source>
</evidence>
<dbReference type="InterPro" id="IPR011927">
    <property type="entry name" value="SpoVD_pbp"/>
</dbReference>
<dbReference type="InterPro" id="IPR012338">
    <property type="entry name" value="Beta-lactam/transpept-like"/>
</dbReference>
<dbReference type="SUPFAM" id="SSF54184">
    <property type="entry name" value="Penicillin-binding protein 2x (pbp-2x), c-terminal domain"/>
    <property type="match status" value="2"/>
</dbReference>
<feature type="domain" description="PASTA" evidence="4">
    <location>
        <begin position="603"/>
        <end position="662"/>
    </location>
</feature>
<dbReference type="InterPro" id="IPR005311">
    <property type="entry name" value="PBP_dimer"/>
</dbReference>
<comment type="similarity">
    <text evidence="2">Belongs to the transpeptidase family.</text>
</comment>